<evidence type="ECO:0000259" key="5">
    <source>
        <dbReference type="PROSITE" id="PS50097"/>
    </source>
</evidence>
<dbReference type="PANTHER" id="PTHR23110:SF110">
    <property type="entry name" value="AGAP003189-PA"/>
    <property type="match status" value="1"/>
</dbReference>
<dbReference type="OMA" id="MESQQFC"/>
<dbReference type="PANTHER" id="PTHR23110">
    <property type="entry name" value="BTB DOMAIN TRANSCRIPTION FACTOR"/>
    <property type="match status" value="1"/>
</dbReference>
<gene>
    <name evidence="7" type="ORF">HERILL_LOCUS5763</name>
</gene>
<dbReference type="SMART" id="SM00225">
    <property type="entry name" value="BTB"/>
    <property type="match status" value="1"/>
</dbReference>
<name>A0A7R8ULH7_HERIL</name>
<dbReference type="GO" id="GO:0048513">
    <property type="term" value="P:animal organ development"/>
    <property type="evidence" value="ECO:0007669"/>
    <property type="project" value="UniProtKB-ARBA"/>
</dbReference>
<dbReference type="PROSITE" id="PS50097">
    <property type="entry name" value="BTB"/>
    <property type="match status" value="1"/>
</dbReference>
<evidence type="ECO:0000313" key="7">
    <source>
        <dbReference type="EMBL" id="CAD7082752.1"/>
    </source>
</evidence>
<dbReference type="InParanoid" id="A0A7R8ULH7"/>
<feature type="region of interest" description="Disordered" evidence="4">
    <location>
        <begin position="206"/>
        <end position="321"/>
    </location>
</feature>
<dbReference type="PROSITE" id="PS50157">
    <property type="entry name" value="ZINC_FINGER_C2H2_2"/>
    <property type="match status" value="1"/>
</dbReference>
<feature type="compositionally biased region" description="Low complexity" evidence="4">
    <location>
        <begin position="147"/>
        <end position="156"/>
    </location>
</feature>
<feature type="compositionally biased region" description="Basic and acidic residues" evidence="4">
    <location>
        <begin position="134"/>
        <end position="146"/>
    </location>
</feature>
<dbReference type="GO" id="GO:0008270">
    <property type="term" value="F:zinc ion binding"/>
    <property type="evidence" value="ECO:0007669"/>
    <property type="project" value="UniProtKB-KW"/>
</dbReference>
<feature type="compositionally biased region" description="Polar residues" evidence="4">
    <location>
        <begin position="211"/>
        <end position="225"/>
    </location>
</feature>
<proteinExistence type="predicted"/>
<feature type="region of interest" description="Disordered" evidence="4">
    <location>
        <begin position="390"/>
        <end position="409"/>
    </location>
</feature>
<dbReference type="GO" id="GO:0048468">
    <property type="term" value="P:cell development"/>
    <property type="evidence" value="ECO:0007669"/>
    <property type="project" value="UniProtKB-ARBA"/>
</dbReference>
<keyword evidence="8" id="KW-1185">Reference proteome</keyword>
<dbReference type="Gene3D" id="3.30.160.60">
    <property type="entry name" value="Classic Zinc Finger"/>
    <property type="match status" value="1"/>
</dbReference>
<dbReference type="SUPFAM" id="SSF54695">
    <property type="entry name" value="POZ domain"/>
    <property type="match status" value="1"/>
</dbReference>
<evidence type="ECO:0000256" key="3">
    <source>
        <dbReference type="PROSITE-ProRule" id="PRU00042"/>
    </source>
</evidence>
<dbReference type="SMART" id="SM00355">
    <property type="entry name" value="ZnF_C2H2"/>
    <property type="match status" value="2"/>
</dbReference>
<evidence type="ECO:0000256" key="1">
    <source>
        <dbReference type="ARBA" id="ARBA00004123"/>
    </source>
</evidence>
<dbReference type="InterPro" id="IPR000210">
    <property type="entry name" value="BTB/POZ_dom"/>
</dbReference>
<evidence type="ECO:0000313" key="8">
    <source>
        <dbReference type="Proteomes" id="UP000594454"/>
    </source>
</evidence>
<evidence type="ECO:0000256" key="2">
    <source>
        <dbReference type="ARBA" id="ARBA00023242"/>
    </source>
</evidence>
<feature type="compositionally biased region" description="Low complexity" evidence="4">
    <location>
        <begin position="453"/>
        <end position="469"/>
    </location>
</feature>
<dbReference type="GO" id="GO:0006357">
    <property type="term" value="P:regulation of transcription by RNA polymerase II"/>
    <property type="evidence" value="ECO:0007669"/>
    <property type="project" value="TreeGrafter"/>
</dbReference>
<keyword evidence="3" id="KW-0863">Zinc-finger</keyword>
<dbReference type="GO" id="GO:0005634">
    <property type="term" value="C:nucleus"/>
    <property type="evidence" value="ECO:0007669"/>
    <property type="project" value="UniProtKB-SubCell"/>
</dbReference>
<dbReference type="InterPro" id="IPR013087">
    <property type="entry name" value="Znf_C2H2_type"/>
</dbReference>
<feature type="domain" description="C2H2-type" evidence="6">
    <location>
        <begin position="370"/>
        <end position="398"/>
    </location>
</feature>
<dbReference type="CDD" id="cd18315">
    <property type="entry name" value="BTB_POZ_BAB-like"/>
    <property type="match status" value="1"/>
</dbReference>
<dbReference type="Pfam" id="PF00096">
    <property type="entry name" value="zf-C2H2"/>
    <property type="match status" value="1"/>
</dbReference>
<sequence length="487" mass="53687">MDSGSTPTHQQQFCLRWHNHQTSLLSSLPLLLDQSHLTDVTLSAEGKTLRAHRVVLSACSTFFSELFRTLDSSFHPVIVIPGASFGAVVALLTFMYSGEVNVFEEQIPTLLTLAETLGIKGLADFHNNNSSKSPKTEPADQPKETESPSSASSKMPSPLENFFMKSLQFYPNLMPQPLNFSQSALNKTSEFIAKYQQHCNLMQQAAKENDSSLLDENSNKRSNNSTERKFKEMKKIDKIAENLRSATTNKPCIDPVAPKLPMKMPHSPPSSLALKPPPFPPLPHHFMTTEESSKGPEGIPTGSPHPPAPSYSPPENLSTSESLLEKTISGTATTKTPNAKLYATCFICHKQLSNQYNLRVHLETHQNVRYACNVCSHVSRSKDALRKHVSYRHPGAPSPCESETRRKRSKTLAAPFHLMKPEPTELQSTASPQTPSNQPFMFLQNQFHPPNGSPQSTSAPTTPGTPTSSEITNTKKESTNSEIADSV</sequence>
<dbReference type="Proteomes" id="UP000594454">
    <property type="component" value="Chromosome 2"/>
</dbReference>
<keyword evidence="3" id="KW-0479">Metal-binding</keyword>
<protein>
    <submittedName>
        <fullName evidence="7">Uncharacterized protein</fullName>
    </submittedName>
</protein>
<dbReference type="AlphaFoldDB" id="A0A7R8ULH7"/>
<dbReference type="InterPro" id="IPR011333">
    <property type="entry name" value="SKP1/BTB/POZ_sf"/>
</dbReference>
<evidence type="ECO:0000259" key="6">
    <source>
        <dbReference type="PROSITE" id="PS50157"/>
    </source>
</evidence>
<keyword evidence="2" id="KW-0539">Nucleus</keyword>
<comment type="subcellular location">
    <subcellularLocation>
        <location evidence="1">Nucleus</location>
    </subcellularLocation>
</comment>
<evidence type="ECO:0000256" key="4">
    <source>
        <dbReference type="SAM" id="MobiDB-lite"/>
    </source>
</evidence>
<feature type="domain" description="BTB" evidence="5">
    <location>
        <begin position="38"/>
        <end position="104"/>
    </location>
</feature>
<feature type="compositionally biased region" description="Pro residues" evidence="4">
    <location>
        <begin position="303"/>
        <end position="312"/>
    </location>
</feature>
<feature type="region of interest" description="Disordered" evidence="4">
    <location>
        <begin position="125"/>
        <end position="156"/>
    </location>
</feature>
<dbReference type="PROSITE" id="PS00028">
    <property type="entry name" value="ZINC_FINGER_C2H2_1"/>
    <property type="match status" value="1"/>
</dbReference>
<accession>A0A7R8ULH7</accession>
<dbReference type="OrthoDB" id="6425912at2759"/>
<reference evidence="7 8" key="1">
    <citation type="submission" date="2020-11" db="EMBL/GenBank/DDBJ databases">
        <authorList>
            <person name="Wallbank WR R."/>
            <person name="Pardo Diaz C."/>
            <person name="Kozak K."/>
            <person name="Martin S."/>
            <person name="Jiggins C."/>
            <person name="Moest M."/>
            <person name="Warren A I."/>
            <person name="Generalovic N T."/>
            <person name="Byers J.R.P. K."/>
            <person name="Montejo-Kovacevich G."/>
            <person name="Yen C E."/>
        </authorList>
    </citation>
    <scope>NUCLEOTIDE SEQUENCE [LARGE SCALE GENOMIC DNA]</scope>
</reference>
<dbReference type="InterPro" id="IPR051095">
    <property type="entry name" value="Dros_DevTransReg"/>
</dbReference>
<organism evidence="7 8">
    <name type="scientific">Hermetia illucens</name>
    <name type="common">Black soldier fly</name>
    <dbReference type="NCBI Taxonomy" id="343691"/>
    <lineage>
        <taxon>Eukaryota</taxon>
        <taxon>Metazoa</taxon>
        <taxon>Ecdysozoa</taxon>
        <taxon>Arthropoda</taxon>
        <taxon>Hexapoda</taxon>
        <taxon>Insecta</taxon>
        <taxon>Pterygota</taxon>
        <taxon>Neoptera</taxon>
        <taxon>Endopterygota</taxon>
        <taxon>Diptera</taxon>
        <taxon>Brachycera</taxon>
        <taxon>Stratiomyomorpha</taxon>
        <taxon>Stratiomyidae</taxon>
        <taxon>Hermetiinae</taxon>
        <taxon>Hermetia</taxon>
    </lineage>
</organism>
<dbReference type="Gene3D" id="3.30.710.10">
    <property type="entry name" value="Potassium Channel Kv1.1, Chain A"/>
    <property type="match status" value="1"/>
</dbReference>
<keyword evidence="3" id="KW-0862">Zinc</keyword>
<feature type="compositionally biased region" description="Basic and acidic residues" evidence="4">
    <location>
        <begin position="226"/>
        <end position="241"/>
    </location>
</feature>
<dbReference type="FunCoup" id="A0A7R8ULH7">
    <property type="interactions" value="90"/>
</dbReference>
<dbReference type="Pfam" id="PF00651">
    <property type="entry name" value="BTB"/>
    <property type="match status" value="1"/>
</dbReference>
<feature type="region of interest" description="Disordered" evidence="4">
    <location>
        <begin position="414"/>
        <end position="487"/>
    </location>
</feature>
<feature type="compositionally biased region" description="Polar residues" evidence="4">
    <location>
        <begin position="425"/>
        <end position="448"/>
    </location>
</feature>
<dbReference type="GO" id="GO:0003006">
    <property type="term" value="P:developmental process involved in reproduction"/>
    <property type="evidence" value="ECO:0007669"/>
    <property type="project" value="UniProtKB-ARBA"/>
</dbReference>
<dbReference type="EMBL" id="LR899010">
    <property type="protein sequence ID" value="CAD7082752.1"/>
    <property type="molecule type" value="Genomic_DNA"/>
</dbReference>